<name>A0AAX3LVX0_9BACL</name>
<evidence type="ECO:0000313" key="5">
    <source>
        <dbReference type="Proteomes" id="UP001220509"/>
    </source>
</evidence>
<dbReference type="GO" id="GO:0043565">
    <property type="term" value="F:sequence-specific DNA binding"/>
    <property type="evidence" value="ECO:0007669"/>
    <property type="project" value="InterPro"/>
</dbReference>
<dbReference type="SUPFAM" id="SSF46689">
    <property type="entry name" value="Homeodomain-like"/>
    <property type="match status" value="2"/>
</dbReference>
<dbReference type="AlphaFoldDB" id="A0AAX3LVX0"/>
<dbReference type="Gene3D" id="1.10.10.60">
    <property type="entry name" value="Homeodomain-like"/>
    <property type="match status" value="2"/>
</dbReference>
<dbReference type="Pfam" id="PF12833">
    <property type="entry name" value="HTH_18"/>
    <property type="match status" value="1"/>
</dbReference>
<protein>
    <submittedName>
        <fullName evidence="4">AraC family transcriptional regulator</fullName>
    </submittedName>
</protein>
<evidence type="ECO:0000256" key="1">
    <source>
        <dbReference type="ARBA" id="ARBA00023015"/>
    </source>
</evidence>
<keyword evidence="2" id="KW-0804">Transcription</keyword>
<sequence length="305" mass="34710">MSQEMQHKKDELASLIKRHSTAEGVQETAISSLFFVRYLYTTEPAYHVARPALCFIAQGSKEIYLAKERFLYNPNDYLVGSMNLPVVGQIIKASAEEPYVSFKLEFTQQQILDVLKDSLIQTVAGEHAERALFVGQINAGLLDSILRLARLLDHPEDIPFLAPLCIKEILYRLLQSEYGSTLAQSAMEGSSTYRIQDAIQYIINHYDQSLSIETLAEVASMSISSFHRNFKDITTMTPLQFQKQLRLQEARRLLLAESADAADVAFRLGYESASQFSREYARMFGSPPRTDIKRLKEKYELTFNL</sequence>
<evidence type="ECO:0000259" key="3">
    <source>
        <dbReference type="PROSITE" id="PS01124"/>
    </source>
</evidence>
<dbReference type="InterPro" id="IPR009057">
    <property type="entry name" value="Homeodomain-like_sf"/>
</dbReference>
<reference evidence="4 5" key="1">
    <citation type="submission" date="2023-02" db="EMBL/GenBank/DDBJ databases">
        <title>Genome sequence of Paenibacillus kyungheensis KACC 18744.</title>
        <authorList>
            <person name="Kim S."/>
            <person name="Heo J."/>
            <person name="Kwon S.-W."/>
        </authorList>
    </citation>
    <scope>NUCLEOTIDE SEQUENCE [LARGE SCALE GENOMIC DNA]</scope>
    <source>
        <strain evidence="4 5">KACC 18744</strain>
    </source>
</reference>
<dbReference type="KEGG" id="pka:PQ456_11440"/>
<accession>A0AAX3LVX0</accession>
<proteinExistence type="predicted"/>
<dbReference type="InterPro" id="IPR009594">
    <property type="entry name" value="Tscrpt_reg_HTH_AraC_N"/>
</dbReference>
<dbReference type="GO" id="GO:0003700">
    <property type="term" value="F:DNA-binding transcription factor activity"/>
    <property type="evidence" value="ECO:0007669"/>
    <property type="project" value="InterPro"/>
</dbReference>
<dbReference type="InterPro" id="IPR018060">
    <property type="entry name" value="HTH_AraC"/>
</dbReference>
<dbReference type="EMBL" id="CP117416">
    <property type="protein sequence ID" value="WCT53827.1"/>
    <property type="molecule type" value="Genomic_DNA"/>
</dbReference>
<gene>
    <name evidence="4" type="ORF">PQ456_11440</name>
</gene>
<dbReference type="PANTHER" id="PTHR43436">
    <property type="entry name" value="ARAC-FAMILY TRANSCRIPTIONAL REGULATOR"/>
    <property type="match status" value="1"/>
</dbReference>
<organism evidence="4 5">
    <name type="scientific">Paenibacillus kyungheensis</name>
    <dbReference type="NCBI Taxonomy" id="1452732"/>
    <lineage>
        <taxon>Bacteria</taxon>
        <taxon>Bacillati</taxon>
        <taxon>Bacillota</taxon>
        <taxon>Bacilli</taxon>
        <taxon>Bacillales</taxon>
        <taxon>Paenibacillaceae</taxon>
        <taxon>Paenibacillus</taxon>
    </lineage>
</organism>
<evidence type="ECO:0000313" key="4">
    <source>
        <dbReference type="EMBL" id="WCT53827.1"/>
    </source>
</evidence>
<dbReference type="SMART" id="SM00342">
    <property type="entry name" value="HTH_ARAC"/>
    <property type="match status" value="1"/>
</dbReference>
<feature type="domain" description="HTH araC/xylS-type" evidence="3">
    <location>
        <begin position="196"/>
        <end position="294"/>
    </location>
</feature>
<dbReference type="Pfam" id="PF06719">
    <property type="entry name" value="AraC_N"/>
    <property type="match status" value="1"/>
</dbReference>
<dbReference type="PANTHER" id="PTHR43436:SF1">
    <property type="entry name" value="TRANSCRIPTIONAL REGULATORY PROTEIN"/>
    <property type="match status" value="1"/>
</dbReference>
<dbReference type="PROSITE" id="PS01124">
    <property type="entry name" value="HTH_ARAC_FAMILY_2"/>
    <property type="match status" value="1"/>
</dbReference>
<keyword evidence="1" id="KW-0805">Transcription regulation</keyword>
<dbReference type="RefSeq" id="WP_273612389.1">
    <property type="nucleotide sequence ID" value="NZ_CP117416.1"/>
</dbReference>
<keyword evidence="5" id="KW-1185">Reference proteome</keyword>
<evidence type="ECO:0000256" key="2">
    <source>
        <dbReference type="ARBA" id="ARBA00023163"/>
    </source>
</evidence>
<dbReference type="Proteomes" id="UP001220509">
    <property type="component" value="Chromosome"/>
</dbReference>